<evidence type="ECO:0000313" key="2">
    <source>
        <dbReference type="Proteomes" id="UP000269396"/>
    </source>
</evidence>
<protein>
    <submittedName>
        <fullName evidence="1">Uncharacterized protein</fullName>
    </submittedName>
</protein>
<dbReference type="AlphaFoldDB" id="A0A3P8JF96"/>
<organism evidence="1 2">
    <name type="scientific">Schistosoma mattheei</name>
    <dbReference type="NCBI Taxonomy" id="31246"/>
    <lineage>
        <taxon>Eukaryota</taxon>
        <taxon>Metazoa</taxon>
        <taxon>Spiralia</taxon>
        <taxon>Lophotrochozoa</taxon>
        <taxon>Platyhelminthes</taxon>
        <taxon>Trematoda</taxon>
        <taxon>Digenea</taxon>
        <taxon>Strigeidida</taxon>
        <taxon>Schistosomatoidea</taxon>
        <taxon>Schistosomatidae</taxon>
        <taxon>Schistosoma</taxon>
    </lineage>
</organism>
<accession>A0A3P8JF96</accession>
<proteinExistence type="predicted"/>
<dbReference type="Proteomes" id="UP000269396">
    <property type="component" value="Unassembled WGS sequence"/>
</dbReference>
<gene>
    <name evidence="1" type="ORF">SMTD_LOCUS14247</name>
</gene>
<reference evidence="1 2" key="1">
    <citation type="submission" date="2018-11" db="EMBL/GenBank/DDBJ databases">
        <authorList>
            <consortium name="Pathogen Informatics"/>
        </authorList>
    </citation>
    <scope>NUCLEOTIDE SEQUENCE [LARGE SCALE GENOMIC DNA]</scope>
    <source>
        <strain>Denwood</strain>
        <strain evidence="2">Zambia</strain>
    </source>
</reference>
<sequence>MYFCLAIDSSITYRPAEKSRGIFGLPKSSLFLSFCEATRTRVLPHFSMTFSNILKTASLEITSVISFRSS</sequence>
<evidence type="ECO:0000313" key="1">
    <source>
        <dbReference type="EMBL" id="VDP65316.1"/>
    </source>
</evidence>
<dbReference type="EMBL" id="UZAL01034420">
    <property type="protein sequence ID" value="VDP65316.1"/>
    <property type="molecule type" value="Genomic_DNA"/>
</dbReference>
<keyword evidence="2" id="KW-1185">Reference proteome</keyword>
<name>A0A3P8JF96_9TREM</name>